<keyword evidence="3" id="KW-0813">Transport</keyword>
<dbReference type="Proteomes" id="UP001318040">
    <property type="component" value="Chromosome 27"/>
</dbReference>
<protein>
    <recommendedName>
        <fullName evidence="10">Lysosomal cobalamin transport escort protein LMBD1</fullName>
    </recommendedName>
    <alternativeName>
        <fullName evidence="11">LMBR1 domain-containing protein 1</fullName>
    </alternativeName>
</protein>
<keyword evidence="9" id="KW-0170">Cobalt</keyword>
<accession>A0AAJ7TJ04</accession>
<dbReference type="GO" id="GO:0031419">
    <property type="term" value="F:cobalamin binding"/>
    <property type="evidence" value="ECO:0007669"/>
    <property type="project" value="UniProtKB-KW"/>
</dbReference>
<comment type="similarity">
    <text evidence="2">Belongs to the LIMR family. LMBRD1 subfamily.</text>
</comment>
<feature type="transmembrane region" description="Helical" evidence="12">
    <location>
        <begin position="308"/>
        <end position="330"/>
    </location>
</feature>
<dbReference type="PANTHER" id="PTHR16130">
    <property type="entry name" value="LYSOSOMAL COBALAMIN TRANSPORTER-RELATED"/>
    <property type="match status" value="1"/>
</dbReference>
<evidence type="ECO:0000256" key="9">
    <source>
        <dbReference type="ARBA" id="ARBA00023285"/>
    </source>
</evidence>
<evidence type="ECO:0000256" key="10">
    <source>
        <dbReference type="ARBA" id="ARBA00039618"/>
    </source>
</evidence>
<feature type="transmembrane region" description="Helical" evidence="12">
    <location>
        <begin position="145"/>
        <end position="165"/>
    </location>
</feature>
<feature type="transmembrane region" description="Helical" evidence="12">
    <location>
        <begin position="12"/>
        <end position="33"/>
    </location>
</feature>
<feature type="transmembrane region" description="Helical" evidence="12">
    <location>
        <begin position="411"/>
        <end position="431"/>
    </location>
</feature>
<dbReference type="GO" id="GO:0061462">
    <property type="term" value="P:protein localization to lysosome"/>
    <property type="evidence" value="ECO:0007669"/>
    <property type="project" value="TreeGrafter"/>
</dbReference>
<name>A0AAJ7TJ04_PETMA</name>
<dbReference type="GO" id="GO:0005765">
    <property type="term" value="C:lysosomal membrane"/>
    <property type="evidence" value="ECO:0007669"/>
    <property type="project" value="UniProtKB-SubCell"/>
</dbReference>
<dbReference type="InterPro" id="IPR006876">
    <property type="entry name" value="LMBR1-like_membr_prot"/>
</dbReference>
<keyword evidence="7 12" id="KW-0472">Membrane</keyword>
<dbReference type="KEGG" id="pmrn:116946550"/>
<dbReference type="AlphaFoldDB" id="A0AAJ7TJ04"/>
<keyword evidence="4" id="KW-0846">Cobalamin</keyword>
<dbReference type="Pfam" id="PF04791">
    <property type="entry name" value="LMBR1"/>
    <property type="match status" value="1"/>
</dbReference>
<sequence>MAPTAGALSGTLLGWLIFAIVLLAILAFAWFYVRCYQSRHDSEASSTVTAILAVAVALSAAALLVVDIFLVSFAKLPNGTYKEWAMDNATRMHVENTVLYGYYTLYSLVLLFVFFWIPFVYFYYEEKGLEEFDSTRSRLCTAFKYTIGFVVVCGVLLLIGAFVPLEPPTDTNSTEWEKLEYLFQELGSGHGVDALAFSISTLTLAGMLCLIIYTAYGMSALPVNLIKGKKNAGYELLQNADVIDEVEQQIESIRAKCANGRPLATRDRRALLTLEERLRDLRRHERRLDSAATGCCAKVGCALRPLQIVLGVALSLVALLIIVTLFLSSLDRAMHSLGFSTGFLLLNVTLPNPINLALVYLQPVFPLDYILMAIITMYFVVTSMAGIRNMGIWFFWMKLYNIRTGRTRPQALLFLCLILMLIVMHVNYVIYSLAPDYVMYGNQKYLANKTTLDPSTKVGNTTWILMPCDAKAPIDDCTVTRMYLFLHKFWFFSSVYYIGNWAFMVVFVLGTVVSCFRGRRSSVDADTDAYLSEDSEDELVRV</sequence>
<gene>
    <name evidence="14" type="primary">LMBRD1</name>
</gene>
<keyword evidence="5 12" id="KW-0812">Transmembrane</keyword>
<keyword evidence="13" id="KW-1185">Reference proteome</keyword>
<dbReference type="InterPro" id="IPR050854">
    <property type="entry name" value="LMBD1_LysCbl_Transport"/>
</dbReference>
<feature type="transmembrane region" description="Helical" evidence="12">
    <location>
        <begin position="489"/>
        <end position="513"/>
    </location>
</feature>
<feature type="transmembrane region" description="Helical" evidence="12">
    <location>
        <begin position="45"/>
        <end position="74"/>
    </location>
</feature>
<evidence type="ECO:0000256" key="6">
    <source>
        <dbReference type="ARBA" id="ARBA00022989"/>
    </source>
</evidence>
<evidence type="ECO:0000256" key="3">
    <source>
        <dbReference type="ARBA" id="ARBA00022448"/>
    </source>
</evidence>
<feature type="transmembrane region" description="Helical" evidence="12">
    <location>
        <begin position="100"/>
        <end position="124"/>
    </location>
</feature>
<reference evidence="14" key="1">
    <citation type="submission" date="2025-08" db="UniProtKB">
        <authorList>
            <consortium name="RefSeq"/>
        </authorList>
    </citation>
    <scope>IDENTIFICATION</scope>
    <source>
        <tissue evidence="14">Sperm</tissue>
    </source>
</reference>
<keyword evidence="6 12" id="KW-1133">Transmembrane helix</keyword>
<evidence type="ECO:0000313" key="13">
    <source>
        <dbReference type="Proteomes" id="UP001318040"/>
    </source>
</evidence>
<dbReference type="PANTHER" id="PTHR16130:SF2">
    <property type="entry name" value="LYSOSOMAL COBALAMIN TRANSPORT ESCORT PROTEIN LMBD1"/>
    <property type="match status" value="1"/>
</dbReference>
<evidence type="ECO:0000256" key="5">
    <source>
        <dbReference type="ARBA" id="ARBA00022692"/>
    </source>
</evidence>
<evidence type="ECO:0000256" key="8">
    <source>
        <dbReference type="ARBA" id="ARBA00023228"/>
    </source>
</evidence>
<evidence type="ECO:0000256" key="12">
    <source>
        <dbReference type="SAM" id="Phobius"/>
    </source>
</evidence>
<evidence type="ECO:0000313" key="14">
    <source>
        <dbReference type="RefSeq" id="XP_032817427.1"/>
    </source>
</evidence>
<dbReference type="RefSeq" id="XP_032817427.1">
    <property type="nucleotide sequence ID" value="XM_032961536.1"/>
</dbReference>
<organism evidence="13 14">
    <name type="scientific">Petromyzon marinus</name>
    <name type="common">Sea lamprey</name>
    <dbReference type="NCBI Taxonomy" id="7757"/>
    <lineage>
        <taxon>Eukaryota</taxon>
        <taxon>Metazoa</taxon>
        <taxon>Chordata</taxon>
        <taxon>Craniata</taxon>
        <taxon>Vertebrata</taxon>
        <taxon>Cyclostomata</taxon>
        <taxon>Hyperoartia</taxon>
        <taxon>Petromyzontiformes</taxon>
        <taxon>Petromyzontidae</taxon>
        <taxon>Petromyzon</taxon>
    </lineage>
</organism>
<dbReference type="CTD" id="55788"/>
<comment type="subcellular location">
    <subcellularLocation>
        <location evidence="1">Lysosome membrane</location>
        <topology evidence="1">Multi-pass membrane protein</topology>
    </subcellularLocation>
</comment>
<evidence type="ECO:0000256" key="7">
    <source>
        <dbReference type="ARBA" id="ARBA00023136"/>
    </source>
</evidence>
<evidence type="ECO:0000256" key="4">
    <source>
        <dbReference type="ARBA" id="ARBA00022628"/>
    </source>
</evidence>
<evidence type="ECO:0000256" key="2">
    <source>
        <dbReference type="ARBA" id="ARBA00009901"/>
    </source>
</evidence>
<feature type="transmembrane region" description="Helical" evidence="12">
    <location>
        <begin position="194"/>
        <end position="216"/>
    </location>
</feature>
<evidence type="ECO:0000256" key="1">
    <source>
        <dbReference type="ARBA" id="ARBA00004155"/>
    </source>
</evidence>
<feature type="transmembrane region" description="Helical" evidence="12">
    <location>
        <begin position="369"/>
        <end position="390"/>
    </location>
</feature>
<evidence type="ECO:0000256" key="11">
    <source>
        <dbReference type="ARBA" id="ARBA00042599"/>
    </source>
</evidence>
<proteinExistence type="inferred from homology"/>
<keyword evidence="8" id="KW-0458">Lysosome</keyword>